<evidence type="ECO:0000256" key="5">
    <source>
        <dbReference type="ARBA" id="ARBA00022989"/>
    </source>
</evidence>
<evidence type="ECO:0000256" key="2">
    <source>
        <dbReference type="ARBA" id="ARBA00006375"/>
    </source>
</evidence>
<evidence type="ECO:0008006" key="11">
    <source>
        <dbReference type="Google" id="ProtNLM"/>
    </source>
</evidence>
<evidence type="ECO:0000256" key="7">
    <source>
        <dbReference type="ARBA" id="ARBA00023136"/>
    </source>
</evidence>
<keyword evidence="6" id="KW-0496">Mitochondrion</keyword>
<evidence type="ECO:0000256" key="1">
    <source>
        <dbReference type="ARBA" id="ARBA00004448"/>
    </source>
</evidence>
<dbReference type="Pfam" id="PF00153">
    <property type="entry name" value="Mito_carr"/>
    <property type="match status" value="1"/>
</dbReference>
<comment type="subcellular location">
    <subcellularLocation>
        <location evidence="1">Mitochondrion inner membrane</location>
        <topology evidence="1">Multi-pass membrane protein</topology>
    </subcellularLocation>
</comment>
<keyword evidence="4" id="KW-0999">Mitochondrion inner membrane</keyword>
<dbReference type="Gene3D" id="1.50.40.10">
    <property type="entry name" value="Mitochondrial carrier domain"/>
    <property type="match status" value="1"/>
</dbReference>
<keyword evidence="3 8" id="KW-0812">Transmembrane</keyword>
<dbReference type="AlphaFoldDB" id="A0A7S2HPJ8"/>
<organism evidence="10">
    <name type="scientific">Octactis speculum</name>
    <dbReference type="NCBI Taxonomy" id="3111310"/>
    <lineage>
        <taxon>Eukaryota</taxon>
        <taxon>Sar</taxon>
        <taxon>Stramenopiles</taxon>
        <taxon>Ochrophyta</taxon>
        <taxon>Dictyochophyceae</taxon>
        <taxon>Dictyochales</taxon>
        <taxon>Dictyochaceae</taxon>
        <taxon>Octactis</taxon>
    </lineage>
</organism>
<evidence type="ECO:0000256" key="3">
    <source>
        <dbReference type="ARBA" id="ARBA00022692"/>
    </source>
</evidence>
<dbReference type="PROSITE" id="PS50920">
    <property type="entry name" value="SOLCAR"/>
    <property type="match status" value="1"/>
</dbReference>
<evidence type="ECO:0000256" key="4">
    <source>
        <dbReference type="ARBA" id="ARBA00022792"/>
    </source>
</evidence>
<accession>A0A7S2HPJ8</accession>
<feature type="repeat" description="Solcar" evidence="8">
    <location>
        <begin position="131"/>
        <end position="217"/>
    </location>
</feature>
<proteinExistence type="inferred from homology"/>
<protein>
    <recommendedName>
        <fullName evidence="11">Mitochondrial carrier protein</fullName>
    </recommendedName>
</protein>
<evidence type="ECO:0000256" key="6">
    <source>
        <dbReference type="ARBA" id="ARBA00023128"/>
    </source>
</evidence>
<dbReference type="InterPro" id="IPR018108">
    <property type="entry name" value="MCP_transmembrane"/>
</dbReference>
<gene>
    <name evidence="10" type="ORF">DSPE1174_LOCUS32918</name>
</gene>
<reference evidence="10" key="1">
    <citation type="submission" date="2021-01" db="EMBL/GenBank/DDBJ databases">
        <authorList>
            <person name="Corre E."/>
            <person name="Pelletier E."/>
            <person name="Niang G."/>
            <person name="Scheremetjew M."/>
            <person name="Finn R."/>
            <person name="Kale V."/>
            <person name="Holt S."/>
            <person name="Cochrane G."/>
            <person name="Meng A."/>
            <person name="Brown T."/>
            <person name="Cohen L."/>
        </authorList>
    </citation>
    <scope>NUCLEOTIDE SEQUENCE</scope>
    <source>
        <strain evidence="10">CCMP1381</strain>
    </source>
</reference>
<name>A0A7S2HPJ8_9STRA</name>
<keyword evidence="7 8" id="KW-0472">Membrane</keyword>
<evidence type="ECO:0000256" key="9">
    <source>
        <dbReference type="RuleBase" id="RU000488"/>
    </source>
</evidence>
<keyword evidence="9" id="KW-0813">Transport</keyword>
<dbReference type="InterPro" id="IPR023395">
    <property type="entry name" value="MCP_dom_sf"/>
</dbReference>
<dbReference type="InterPro" id="IPR051028">
    <property type="entry name" value="Mito_Solute_Carrier"/>
</dbReference>
<dbReference type="PANTHER" id="PTHR45678">
    <property type="entry name" value="MITOCHONDRIAL 2-OXODICARBOXYLATE CARRIER 1-RELATED"/>
    <property type="match status" value="1"/>
</dbReference>
<comment type="similarity">
    <text evidence="2 9">Belongs to the mitochondrial carrier (TC 2.A.29) family.</text>
</comment>
<dbReference type="SUPFAM" id="SSF103506">
    <property type="entry name" value="Mitochondrial carrier"/>
    <property type="match status" value="1"/>
</dbReference>
<keyword evidence="5" id="KW-1133">Transmembrane helix</keyword>
<dbReference type="GO" id="GO:0022857">
    <property type="term" value="F:transmembrane transporter activity"/>
    <property type="evidence" value="ECO:0007669"/>
    <property type="project" value="TreeGrafter"/>
</dbReference>
<dbReference type="GO" id="GO:0005743">
    <property type="term" value="C:mitochondrial inner membrane"/>
    <property type="evidence" value="ECO:0007669"/>
    <property type="project" value="UniProtKB-SubCell"/>
</dbReference>
<evidence type="ECO:0000256" key="8">
    <source>
        <dbReference type="PROSITE-ProRule" id="PRU00282"/>
    </source>
</evidence>
<sequence>MAAMFGFHAINQRFLEALTRKKTHLEGGSVIGDQAPNGILSQALIAALVGVEASIILAPLELVRIQGQNRGKGELVAASRYVVSEIGVSGLVKRGMAACMHRESKYCIGQFFLIGLVSERLTSVGIFGDTSNELRTLVASLSAGFLCTIVSQPDDVIKTRQQTRLKTAAYRTYLGSFREIVTKEGISALYRGAFWRCCVRVPLGLAVINYTHPLLRPHVQTVMQ</sequence>
<dbReference type="EMBL" id="HBGS01063180">
    <property type="protein sequence ID" value="CAD9496275.1"/>
    <property type="molecule type" value="Transcribed_RNA"/>
</dbReference>
<evidence type="ECO:0000313" key="10">
    <source>
        <dbReference type="EMBL" id="CAD9496275.1"/>
    </source>
</evidence>
<dbReference type="PANTHER" id="PTHR45678:SF9">
    <property type="entry name" value="CALCIUM-BINDING MITOCHONDRIAL CARRIER PROTEIN ARALAR1"/>
    <property type="match status" value="1"/>
</dbReference>